<sequence length="43" mass="5162">MSAINEEEVLTKVFHIDGSLRDIYVNEPTTMDDWNKVWQFLEF</sequence>
<accession>A0ABT9TYX0</accession>
<protein>
    <submittedName>
        <fullName evidence="1">Uncharacterized protein</fullName>
    </submittedName>
</protein>
<dbReference type="Proteomes" id="UP001229346">
    <property type="component" value="Unassembled WGS sequence"/>
</dbReference>
<gene>
    <name evidence="1" type="ORF">J2T15_002010</name>
</gene>
<proteinExistence type="predicted"/>
<evidence type="ECO:0000313" key="2">
    <source>
        <dbReference type="Proteomes" id="UP001229346"/>
    </source>
</evidence>
<name>A0ABT9TYX0_PAEHA</name>
<evidence type="ECO:0000313" key="1">
    <source>
        <dbReference type="EMBL" id="MDQ0112575.1"/>
    </source>
</evidence>
<dbReference type="EMBL" id="JAUSSU010000003">
    <property type="protein sequence ID" value="MDQ0112575.1"/>
    <property type="molecule type" value="Genomic_DNA"/>
</dbReference>
<dbReference type="RefSeq" id="WP_307203445.1">
    <property type="nucleotide sequence ID" value="NZ_JAUSSU010000003.1"/>
</dbReference>
<comment type="caution">
    <text evidence="1">The sequence shown here is derived from an EMBL/GenBank/DDBJ whole genome shotgun (WGS) entry which is preliminary data.</text>
</comment>
<keyword evidence="2" id="KW-1185">Reference proteome</keyword>
<reference evidence="1 2" key="1">
    <citation type="submission" date="2023-07" db="EMBL/GenBank/DDBJ databases">
        <title>Sorghum-associated microbial communities from plants grown in Nebraska, USA.</title>
        <authorList>
            <person name="Schachtman D."/>
        </authorList>
    </citation>
    <scope>NUCLEOTIDE SEQUENCE [LARGE SCALE GENOMIC DNA]</scope>
    <source>
        <strain evidence="1 2">CC482</strain>
    </source>
</reference>
<organism evidence="1 2">
    <name type="scientific">Paenibacillus harenae</name>
    <dbReference type="NCBI Taxonomy" id="306543"/>
    <lineage>
        <taxon>Bacteria</taxon>
        <taxon>Bacillati</taxon>
        <taxon>Bacillota</taxon>
        <taxon>Bacilli</taxon>
        <taxon>Bacillales</taxon>
        <taxon>Paenibacillaceae</taxon>
        <taxon>Paenibacillus</taxon>
    </lineage>
</organism>